<keyword evidence="3" id="KW-1003">Cell membrane</keyword>
<evidence type="ECO:0000256" key="3">
    <source>
        <dbReference type="ARBA" id="ARBA00022475"/>
    </source>
</evidence>
<proteinExistence type="inferred from homology"/>
<evidence type="ECO:0000313" key="8">
    <source>
        <dbReference type="EMBL" id="GAA3695308.1"/>
    </source>
</evidence>
<feature type="transmembrane region" description="Helical" evidence="7">
    <location>
        <begin position="233"/>
        <end position="257"/>
    </location>
</feature>
<keyword evidence="9" id="KW-1185">Reference proteome</keyword>
<feature type="transmembrane region" description="Helical" evidence="7">
    <location>
        <begin position="269"/>
        <end position="287"/>
    </location>
</feature>
<evidence type="ECO:0000256" key="6">
    <source>
        <dbReference type="ARBA" id="ARBA00023136"/>
    </source>
</evidence>
<feature type="transmembrane region" description="Helical" evidence="7">
    <location>
        <begin position="307"/>
        <end position="326"/>
    </location>
</feature>
<organism evidence="8 9">
    <name type="scientific">Zhihengliuella alba</name>
    <dbReference type="NCBI Taxonomy" id="547018"/>
    <lineage>
        <taxon>Bacteria</taxon>
        <taxon>Bacillati</taxon>
        <taxon>Actinomycetota</taxon>
        <taxon>Actinomycetes</taxon>
        <taxon>Micrococcales</taxon>
        <taxon>Micrococcaceae</taxon>
        <taxon>Zhihengliuella</taxon>
    </lineage>
</organism>
<dbReference type="PANTHER" id="PTHR30106">
    <property type="entry name" value="INNER MEMBRANE PROTEIN YEIH-RELATED"/>
    <property type="match status" value="1"/>
</dbReference>
<reference evidence="9" key="1">
    <citation type="journal article" date="2019" name="Int. J. Syst. Evol. Microbiol.">
        <title>The Global Catalogue of Microorganisms (GCM) 10K type strain sequencing project: providing services to taxonomists for standard genome sequencing and annotation.</title>
        <authorList>
            <consortium name="The Broad Institute Genomics Platform"/>
            <consortium name="The Broad Institute Genome Sequencing Center for Infectious Disease"/>
            <person name="Wu L."/>
            <person name="Ma J."/>
        </authorList>
    </citation>
    <scope>NUCLEOTIDE SEQUENCE [LARGE SCALE GENOMIC DNA]</scope>
    <source>
        <strain evidence="9">JCM 16961</strain>
    </source>
</reference>
<feature type="transmembrane region" description="Helical" evidence="7">
    <location>
        <begin position="333"/>
        <end position="354"/>
    </location>
</feature>
<comment type="subcellular location">
    <subcellularLocation>
        <location evidence="1">Cell membrane</location>
        <topology evidence="1">Multi-pass membrane protein</topology>
    </subcellularLocation>
</comment>
<dbReference type="EMBL" id="BAABCJ010000001">
    <property type="protein sequence ID" value="GAA3695308.1"/>
    <property type="molecule type" value="Genomic_DNA"/>
</dbReference>
<keyword evidence="4 7" id="KW-0812">Transmembrane</keyword>
<dbReference type="Proteomes" id="UP001501536">
    <property type="component" value="Unassembled WGS sequence"/>
</dbReference>
<evidence type="ECO:0000313" key="9">
    <source>
        <dbReference type="Proteomes" id="UP001501536"/>
    </source>
</evidence>
<accession>A0ABP7CVB6</accession>
<evidence type="ECO:0000256" key="2">
    <source>
        <dbReference type="ARBA" id="ARBA00007977"/>
    </source>
</evidence>
<comment type="caution">
    <text evidence="8">The sequence shown here is derived from an EMBL/GenBank/DDBJ whole genome shotgun (WGS) entry which is preliminary data.</text>
</comment>
<evidence type="ECO:0000256" key="5">
    <source>
        <dbReference type="ARBA" id="ARBA00022989"/>
    </source>
</evidence>
<feature type="transmembrane region" description="Helical" evidence="7">
    <location>
        <begin position="21"/>
        <end position="54"/>
    </location>
</feature>
<feature type="transmembrane region" description="Helical" evidence="7">
    <location>
        <begin position="74"/>
        <end position="92"/>
    </location>
</feature>
<evidence type="ECO:0000256" key="4">
    <source>
        <dbReference type="ARBA" id="ARBA00022692"/>
    </source>
</evidence>
<dbReference type="InterPro" id="IPR018383">
    <property type="entry name" value="UPF0324_pro"/>
</dbReference>
<dbReference type="PANTHER" id="PTHR30106:SF2">
    <property type="entry name" value="UPF0324 INNER MEMBRANE PROTEIN YEIH"/>
    <property type="match status" value="1"/>
</dbReference>
<dbReference type="RefSeq" id="WP_344879524.1">
    <property type="nucleotide sequence ID" value="NZ_BAABCJ010000001.1"/>
</dbReference>
<feature type="transmembrane region" description="Helical" evidence="7">
    <location>
        <begin position="136"/>
        <end position="153"/>
    </location>
</feature>
<name>A0ABP7CVB6_9MICC</name>
<keyword evidence="6 7" id="KW-0472">Membrane</keyword>
<evidence type="ECO:0000256" key="7">
    <source>
        <dbReference type="SAM" id="Phobius"/>
    </source>
</evidence>
<dbReference type="Pfam" id="PF03601">
    <property type="entry name" value="Cons_hypoth698"/>
    <property type="match status" value="1"/>
</dbReference>
<sequence length="361" mass="35017">MTSGRPLRALLPGKDALPGLGAAAAVVALAFAVAALLPAVPAMTLCVVAGAVLGNSPWTGPRPGRRGGASLSPGMDYAGTLLMRAGIVLLGLQLVLADVAALGAAGIAAVLGVVVVAFAGTWAIGKALRLPGDQPTLLAAGFSICGASAIGAVSQARGTARDASVPLALVTLCGTLSIAALPLLNTVLGLDTATFGHWVGASVHDVGQVVATADIADAATQASPAQAAVGTTALAAAVVVKLLRVLALAPVATLGAWSARRTAPGRGGTLPPLVPAFVVGFALMVAVRATGLVPAAVLDAARPVQEVLLGAALVGLGYAIDVRALLGSAGRATAAALIAWVLVALAGLGAAALISNGSFMV</sequence>
<feature type="transmembrane region" description="Helical" evidence="7">
    <location>
        <begin position="165"/>
        <end position="184"/>
    </location>
</feature>
<protein>
    <submittedName>
        <fullName evidence="8">Sulfate exporter family transporter</fullName>
    </submittedName>
</protein>
<gene>
    <name evidence="8" type="ORF">GCM10022377_05200</name>
</gene>
<evidence type="ECO:0000256" key="1">
    <source>
        <dbReference type="ARBA" id="ARBA00004651"/>
    </source>
</evidence>
<feature type="transmembrane region" description="Helical" evidence="7">
    <location>
        <begin position="99"/>
        <end position="124"/>
    </location>
</feature>
<keyword evidence="5 7" id="KW-1133">Transmembrane helix</keyword>
<comment type="similarity">
    <text evidence="2">Belongs to the UPF0324 family.</text>
</comment>